<reference evidence="1" key="1">
    <citation type="submission" date="2021-02" db="EMBL/GenBank/DDBJ databases">
        <authorList>
            <person name="Dougan E. K."/>
            <person name="Rhodes N."/>
            <person name="Thang M."/>
            <person name="Chan C."/>
        </authorList>
    </citation>
    <scope>NUCLEOTIDE SEQUENCE</scope>
</reference>
<proteinExistence type="predicted"/>
<dbReference type="EMBL" id="CAJNDS010001020">
    <property type="protein sequence ID" value="CAE7244216.1"/>
    <property type="molecule type" value="Genomic_DNA"/>
</dbReference>
<organism evidence="1 3">
    <name type="scientific">Symbiodinium natans</name>
    <dbReference type="NCBI Taxonomy" id="878477"/>
    <lineage>
        <taxon>Eukaryota</taxon>
        <taxon>Sar</taxon>
        <taxon>Alveolata</taxon>
        <taxon>Dinophyceae</taxon>
        <taxon>Suessiales</taxon>
        <taxon>Symbiodiniaceae</taxon>
        <taxon>Symbiodinium</taxon>
    </lineage>
</organism>
<dbReference type="AlphaFoldDB" id="A0A812I110"/>
<sequence length="248" mass="27274">MWAAWCLHCEIRRSSAHDPQPGVLPDWLRARSSPQGLATMPFKALSWFSRKAGLPLLRRQLEGAIARAFLSPSAPLEHRESLPFSLSFTAWLEARVLCPDTLPAETYMLGVLLCAIWASLRWGDLLWVPPARLHFQAPSAALVGICIRTKTTKSGMPWGIYSPGLLGFRRVLLDDPLVVSCQASSCGHQCLAPTPRHRFLARHPFCRRRSPGHCQAAVPGPSMRSAVDPQSPLPPLESAQLGADAFCV</sequence>
<accession>A0A812I110</accession>
<evidence type="ECO:0000313" key="3">
    <source>
        <dbReference type="Proteomes" id="UP000604046"/>
    </source>
</evidence>
<keyword evidence="3" id="KW-1185">Reference proteome</keyword>
<dbReference type="OrthoDB" id="448394at2759"/>
<evidence type="ECO:0000313" key="2">
    <source>
        <dbReference type="EMBL" id="CAE7244216.1"/>
    </source>
</evidence>
<gene>
    <name evidence="2" type="ORF">SNAT2548_LOCUS11396</name>
    <name evidence="1" type="ORF">SNAT2548_LOCUS2239</name>
</gene>
<evidence type="ECO:0000313" key="1">
    <source>
        <dbReference type="EMBL" id="CAE6966923.1"/>
    </source>
</evidence>
<name>A0A812I110_9DINO</name>
<comment type="caution">
    <text evidence="1">The sequence shown here is derived from an EMBL/GenBank/DDBJ whole genome shotgun (WGS) entry which is preliminary data.</text>
</comment>
<dbReference type="Proteomes" id="UP000604046">
    <property type="component" value="Unassembled WGS sequence"/>
</dbReference>
<dbReference type="EMBL" id="CAJNDS010000127">
    <property type="protein sequence ID" value="CAE6966923.1"/>
    <property type="molecule type" value="Genomic_DNA"/>
</dbReference>
<protein>
    <submittedName>
        <fullName evidence="1">Uncharacterized protein</fullName>
    </submittedName>
</protein>